<evidence type="ECO:0000313" key="12">
    <source>
        <dbReference type="Proteomes" id="UP000002605"/>
    </source>
</evidence>
<proteinExistence type="inferred from homology"/>
<dbReference type="Gene3D" id="3.40.50.150">
    <property type="entry name" value="Vaccinia Virus protein VP39"/>
    <property type="match status" value="1"/>
</dbReference>
<dbReference type="Pfam" id="PF02005">
    <property type="entry name" value="TRM"/>
    <property type="match status" value="1"/>
</dbReference>
<dbReference type="FunFam" id="3.30.56.70:FF:000001">
    <property type="entry name" value="tRNA (guanine(26)-N(2))-dimethyltransferase"/>
    <property type="match status" value="1"/>
</dbReference>
<accession>B9WKT0</accession>
<dbReference type="GO" id="GO:0002940">
    <property type="term" value="P:tRNA N2-guanine methylation"/>
    <property type="evidence" value="ECO:0007669"/>
    <property type="project" value="TreeGrafter"/>
</dbReference>
<dbReference type="InterPro" id="IPR042296">
    <property type="entry name" value="tRNA_met_Trm1_C"/>
</dbReference>
<dbReference type="OrthoDB" id="6349953at2759"/>
<keyword evidence="6 9" id="KW-0694">RNA-binding</keyword>
<evidence type="ECO:0000256" key="7">
    <source>
        <dbReference type="ARBA" id="ARBA00039099"/>
    </source>
</evidence>
<evidence type="ECO:0000256" key="4">
    <source>
        <dbReference type="ARBA" id="ARBA00022691"/>
    </source>
</evidence>
<dbReference type="eggNOG" id="KOG1253">
    <property type="taxonomic scope" value="Eukaryota"/>
</dbReference>
<evidence type="ECO:0000256" key="9">
    <source>
        <dbReference type="PROSITE-ProRule" id="PRU00958"/>
    </source>
</evidence>
<dbReference type="GO" id="GO:0000049">
    <property type="term" value="F:tRNA binding"/>
    <property type="evidence" value="ECO:0007669"/>
    <property type="project" value="UniProtKB-UniRule"/>
</dbReference>
<keyword evidence="5 9" id="KW-0819">tRNA processing</keyword>
<dbReference type="CGD" id="CAL0000169373">
    <property type="gene designation" value="Cd36_25950"/>
</dbReference>
<evidence type="ECO:0000256" key="5">
    <source>
        <dbReference type="ARBA" id="ARBA00022694"/>
    </source>
</evidence>
<dbReference type="CDD" id="cd02440">
    <property type="entry name" value="AdoMet_MTases"/>
    <property type="match status" value="1"/>
</dbReference>
<evidence type="ECO:0000256" key="8">
    <source>
        <dbReference type="ARBA" id="ARBA00051897"/>
    </source>
</evidence>
<comment type="catalytic activity">
    <reaction evidence="8 9">
        <text>guanosine(26) in tRNA + 2 S-adenosyl-L-methionine = N(2)-dimethylguanosine(26) in tRNA + 2 S-adenosyl-L-homocysteine + 2 H(+)</text>
        <dbReference type="Rhea" id="RHEA:43140"/>
        <dbReference type="Rhea" id="RHEA-COMP:10359"/>
        <dbReference type="Rhea" id="RHEA-COMP:10360"/>
        <dbReference type="ChEBI" id="CHEBI:15378"/>
        <dbReference type="ChEBI" id="CHEBI:57856"/>
        <dbReference type="ChEBI" id="CHEBI:59789"/>
        <dbReference type="ChEBI" id="CHEBI:74269"/>
        <dbReference type="ChEBI" id="CHEBI:74513"/>
        <dbReference type="EC" id="2.1.1.216"/>
    </reaction>
</comment>
<evidence type="ECO:0000256" key="6">
    <source>
        <dbReference type="ARBA" id="ARBA00022884"/>
    </source>
</evidence>
<dbReference type="GO" id="GO:0160104">
    <property type="term" value="F:tRNA (guanine(26)-N2)-dimethyltransferase activity"/>
    <property type="evidence" value="ECO:0007669"/>
    <property type="project" value="UniProtKB-UniRule"/>
</dbReference>
<dbReference type="PANTHER" id="PTHR10631:SF3">
    <property type="entry name" value="TRNA (GUANINE(26)-N(2))-DIMETHYLTRANSFERASE"/>
    <property type="match status" value="1"/>
</dbReference>
<dbReference type="PANTHER" id="PTHR10631">
    <property type="entry name" value="N 2 ,N 2 -DIMETHYLGUANOSINE TRNA METHYLTRANSFERASE"/>
    <property type="match status" value="1"/>
</dbReference>
<gene>
    <name evidence="10" type="ordered locus">Cd36_25950</name>
    <name evidence="11" type="ORF">CD36_25950</name>
</gene>
<evidence type="ECO:0000313" key="11">
    <source>
        <dbReference type="EMBL" id="CAX39630.1"/>
    </source>
</evidence>
<keyword evidence="4 9" id="KW-0949">S-adenosyl-L-methionine</keyword>
<dbReference type="Gene3D" id="3.30.56.70">
    <property type="entry name" value="N2,N2-dimethylguanosine tRNA methyltransferase, C-terminal domain"/>
    <property type="match status" value="1"/>
</dbReference>
<dbReference type="InterPro" id="IPR029063">
    <property type="entry name" value="SAM-dependent_MTases_sf"/>
</dbReference>
<dbReference type="RefSeq" id="XP_002421691.1">
    <property type="nucleotide sequence ID" value="XM_002421646.1"/>
</dbReference>
<dbReference type="KEGG" id="cdu:CD36_25950"/>
<sequence>MIKRLVKLLSKMSIPQSPVTEVAVETTTTNIVQPTTTISQEFNTVQEGKATILTPKQDEVFYNPIQQFNRDLSIMAIKAYDEIRHEKMQAIKKKKKSNKKTKLNGLKILESLAASGLRSCRYGLEIPEAGKIVANDMLAEAVKSINKNIEYNKLTEKVVANQGDAIKFMGSTDEKFHIVDLDPYGTAAPFIDSAIQCLEDDGMLLVTCTDAGVLAGSGYPEKCFALYGGNNFGNAYVNGESNHEVGIRLILNLIASTAAKYKKTIEPMLSLSIDYYFRIFVKVKTSPINVKNHASETMLTYGCNGCGHKIVQPLGIRNNTKFQYPKLQGPISANCQYCGTSYNVAGPMYAGSLHNREFIDKVLKINESSDKVIYATHERIKGMLTLASNELDDAPFFFNLNQLCSIFKSPPISIEQYTKAVGNLGYKVSLTHAKKNCVKTNLPWNLNLLINRAWQIDQNEKYVKEMESKNVDELNEKVKEKLAKLKANIDINPSLGESTVGWKILNYFRSNMNEEEKAVSIDFEKSNEEFEKIAKLRKVKMVRYQENPRKNWGPMARPK</sequence>
<evidence type="ECO:0000256" key="3">
    <source>
        <dbReference type="ARBA" id="ARBA00022679"/>
    </source>
</evidence>
<protein>
    <recommendedName>
        <fullName evidence="7 9">tRNA (guanine(26)-N(2))-dimethyltransferase</fullName>
        <ecNumber evidence="7 9">2.1.1.216</ecNumber>
    </recommendedName>
</protein>
<dbReference type="NCBIfam" id="TIGR00308">
    <property type="entry name" value="TRM1"/>
    <property type="match status" value="1"/>
</dbReference>
<name>B9WKT0_CANDC</name>
<dbReference type="EC" id="2.1.1.216" evidence="7 9"/>
<evidence type="ECO:0000256" key="1">
    <source>
        <dbReference type="ARBA" id="ARBA00022555"/>
    </source>
</evidence>
<keyword evidence="12" id="KW-1185">Reference proteome</keyword>
<dbReference type="InterPro" id="IPR002905">
    <property type="entry name" value="Trm1"/>
</dbReference>
<keyword evidence="2 9" id="KW-0489">Methyltransferase</keyword>
<dbReference type="FunFam" id="3.40.50.150:FF:000051">
    <property type="entry name" value="tRNA (guanine(26)-N(2))-dimethyltransferase"/>
    <property type="match status" value="1"/>
</dbReference>
<organism evidence="11 12">
    <name type="scientific">Candida dubliniensis (strain CD36 / ATCC MYA-646 / CBS 7987 / NCPF 3949 / NRRL Y-17841)</name>
    <name type="common">Yeast</name>
    <dbReference type="NCBI Taxonomy" id="573826"/>
    <lineage>
        <taxon>Eukaryota</taxon>
        <taxon>Fungi</taxon>
        <taxon>Dikarya</taxon>
        <taxon>Ascomycota</taxon>
        <taxon>Saccharomycotina</taxon>
        <taxon>Pichiomycetes</taxon>
        <taxon>Debaryomycetaceae</taxon>
        <taxon>Candida/Lodderomyces clade</taxon>
        <taxon>Candida</taxon>
    </lineage>
</organism>
<evidence type="ECO:0000313" key="10">
    <source>
        <dbReference type="CGD" id="CAL0000169373"/>
    </source>
</evidence>
<reference evidence="11 12" key="1">
    <citation type="journal article" date="2009" name="Genome Res.">
        <title>Comparative genomics of the fungal pathogens Candida dubliniensis and Candida albicans.</title>
        <authorList>
            <person name="Jackson A.P."/>
            <person name="Gamble J.A."/>
            <person name="Yeomans T."/>
            <person name="Moran G.P."/>
            <person name="Saunders D."/>
            <person name="Harris D."/>
            <person name="Aslett M."/>
            <person name="Barrell J.F."/>
            <person name="Butler G."/>
            <person name="Citiulo F."/>
            <person name="Coleman D.C."/>
            <person name="de Groot P.W.J."/>
            <person name="Goodwin T.J."/>
            <person name="Quail M.A."/>
            <person name="McQuillan J."/>
            <person name="Munro C.A."/>
            <person name="Pain A."/>
            <person name="Poulter R.T."/>
            <person name="Rajandream M.A."/>
            <person name="Renauld H."/>
            <person name="Spiering M.J."/>
            <person name="Tivey A."/>
            <person name="Gow N.A.R."/>
            <person name="Barrell B."/>
            <person name="Sullivan D.J."/>
            <person name="Berriman M."/>
        </authorList>
    </citation>
    <scope>NUCLEOTIDE SEQUENCE [LARGE SCALE GENOMIC DNA]</scope>
    <source>
        <strain evidence="12">CD36 / ATCC MYA-646 / CBS 7987 / NCPF 3949 / NRRL Y-17841</strain>
    </source>
</reference>
<dbReference type="HOGENOM" id="CLU_010862_4_1_1"/>
<dbReference type="GeneID" id="8050097"/>
<keyword evidence="1 9" id="KW-0820">tRNA-binding</keyword>
<dbReference type="GO" id="GO:0005634">
    <property type="term" value="C:nucleus"/>
    <property type="evidence" value="ECO:0007669"/>
    <property type="project" value="TreeGrafter"/>
</dbReference>
<dbReference type="AlphaFoldDB" id="B9WKT0"/>
<dbReference type="Proteomes" id="UP000002605">
    <property type="component" value="Chromosome R"/>
</dbReference>
<dbReference type="EMBL" id="FM992695">
    <property type="protein sequence ID" value="CAX39630.1"/>
    <property type="molecule type" value="Genomic_DNA"/>
</dbReference>
<keyword evidence="3 9" id="KW-0808">Transferase</keyword>
<evidence type="ECO:0000256" key="2">
    <source>
        <dbReference type="ARBA" id="ARBA00022603"/>
    </source>
</evidence>
<dbReference type="PROSITE" id="PS51626">
    <property type="entry name" value="SAM_MT_TRM1"/>
    <property type="match status" value="1"/>
</dbReference>
<comment type="similarity">
    <text evidence="9">Belongs to the class I-like SAM-binding methyltransferase superfamily. Trm1 family.</text>
</comment>
<dbReference type="SUPFAM" id="SSF53335">
    <property type="entry name" value="S-adenosyl-L-methionine-dependent methyltransferases"/>
    <property type="match status" value="1"/>
</dbReference>